<proteinExistence type="predicted"/>
<dbReference type="Proteomes" id="UP000292957">
    <property type="component" value="Unassembled WGS sequence"/>
</dbReference>
<dbReference type="AlphaFoldDB" id="A0A4Q9MNX8"/>
<evidence type="ECO:0000313" key="2">
    <source>
        <dbReference type="EMBL" id="TBU28102.1"/>
    </source>
</evidence>
<reference evidence="2" key="1">
    <citation type="submission" date="2019-01" db="EMBL/GenBank/DDBJ databases">
        <title>Draft genome sequences of three monokaryotic isolates of the white-rot basidiomycete fungus Dichomitus squalens.</title>
        <authorList>
            <consortium name="DOE Joint Genome Institute"/>
            <person name="Lopez S.C."/>
            <person name="Andreopoulos B."/>
            <person name="Pangilinan J."/>
            <person name="Lipzen A."/>
            <person name="Riley R."/>
            <person name="Ahrendt S."/>
            <person name="Ng V."/>
            <person name="Barry K."/>
            <person name="Daum C."/>
            <person name="Grigoriev I.V."/>
            <person name="Hilden K.S."/>
            <person name="Makela M.R."/>
            <person name="de Vries R.P."/>
        </authorList>
    </citation>
    <scope>NUCLEOTIDE SEQUENCE [LARGE SCALE GENOMIC DNA]</scope>
    <source>
        <strain evidence="2">OM18370.1</strain>
    </source>
</reference>
<gene>
    <name evidence="2" type="ORF">BD311DRAFT_759184</name>
</gene>
<organism evidence="2">
    <name type="scientific">Dichomitus squalens</name>
    <dbReference type="NCBI Taxonomy" id="114155"/>
    <lineage>
        <taxon>Eukaryota</taxon>
        <taxon>Fungi</taxon>
        <taxon>Dikarya</taxon>
        <taxon>Basidiomycota</taxon>
        <taxon>Agaricomycotina</taxon>
        <taxon>Agaricomycetes</taxon>
        <taxon>Polyporales</taxon>
        <taxon>Polyporaceae</taxon>
        <taxon>Dichomitus</taxon>
    </lineage>
</organism>
<evidence type="ECO:0000256" key="1">
    <source>
        <dbReference type="SAM" id="MobiDB-lite"/>
    </source>
</evidence>
<name>A0A4Q9MNX8_9APHY</name>
<sequence length="68" mass="7207">MPLRSSPAAAPPAEPSRSKATMLLGSLARCGRSFSVRLSRSGSSMTAPADDPPPSYTSRLDVRKGYVR</sequence>
<accession>A0A4Q9MNX8</accession>
<feature type="region of interest" description="Disordered" evidence="1">
    <location>
        <begin position="38"/>
        <end position="68"/>
    </location>
</feature>
<protein>
    <submittedName>
        <fullName evidence="2">Uncharacterized protein</fullName>
    </submittedName>
</protein>
<dbReference type="EMBL" id="ML143425">
    <property type="protein sequence ID" value="TBU28102.1"/>
    <property type="molecule type" value="Genomic_DNA"/>
</dbReference>